<dbReference type="PANTHER" id="PTHR31973">
    <property type="entry name" value="POLYPROTEIN, PUTATIVE-RELATED"/>
    <property type="match status" value="1"/>
</dbReference>
<dbReference type="InterPro" id="IPR006564">
    <property type="entry name" value="Znf_PMZ"/>
</dbReference>
<gene>
    <name evidence="6" type="ORF">Dsin_017587</name>
</gene>
<proteinExistence type="predicted"/>
<dbReference type="EMBL" id="JANJYJ010000005">
    <property type="protein sequence ID" value="KAK3212881.1"/>
    <property type="molecule type" value="Genomic_DNA"/>
</dbReference>
<evidence type="ECO:0000256" key="2">
    <source>
        <dbReference type="ARBA" id="ARBA00022771"/>
    </source>
</evidence>
<comment type="caution">
    <text evidence="6">The sequence shown here is derived from an EMBL/GenBank/DDBJ whole genome shotgun (WGS) entry which is preliminary data.</text>
</comment>
<dbReference type="PANTHER" id="PTHR31973:SF187">
    <property type="entry name" value="MUTATOR TRANSPOSASE MUDRA PROTEIN"/>
    <property type="match status" value="1"/>
</dbReference>
<sequence length="170" mass="20060">MAEFIRDLLQRWFYNRRTNAREISTYLTTFADEHIKYRTETAHRCEIHLIHFNTFKVDDKWKETTVDLDERSCSCRQWDLNELPCSHAITIARFKGVSINATASEFYTTGFLKHAYEMGVDLVPDPEYWDIPDVIRTCTILPWKKKNLLGRPKKLRIPSAGEKRKLQSCS</sequence>
<accession>A0AAE0AFT2</accession>
<dbReference type="InterPro" id="IPR007527">
    <property type="entry name" value="Znf_SWIM"/>
</dbReference>
<dbReference type="AlphaFoldDB" id="A0AAE0AFT2"/>
<keyword evidence="3" id="KW-0862">Zinc</keyword>
<keyword evidence="1" id="KW-0479">Metal-binding</keyword>
<evidence type="ECO:0000256" key="1">
    <source>
        <dbReference type="ARBA" id="ARBA00022723"/>
    </source>
</evidence>
<evidence type="ECO:0000313" key="6">
    <source>
        <dbReference type="EMBL" id="KAK3212881.1"/>
    </source>
</evidence>
<evidence type="ECO:0000313" key="7">
    <source>
        <dbReference type="Proteomes" id="UP001281410"/>
    </source>
</evidence>
<evidence type="ECO:0000256" key="4">
    <source>
        <dbReference type="PROSITE-ProRule" id="PRU00325"/>
    </source>
</evidence>
<dbReference type="Proteomes" id="UP001281410">
    <property type="component" value="Unassembled WGS sequence"/>
</dbReference>
<feature type="non-terminal residue" evidence="6">
    <location>
        <position position="170"/>
    </location>
</feature>
<dbReference type="PROSITE" id="PS50966">
    <property type="entry name" value="ZF_SWIM"/>
    <property type="match status" value="1"/>
</dbReference>
<name>A0AAE0AFT2_9ROSI</name>
<keyword evidence="7" id="KW-1185">Reference proteome</keyword>
<feature type="domain" description="SWIM-type" evidence="5">
    <location>
        <begin position="64"/>
        <end position="96"/>
    </location>
</feature>
<keyword evidence="2 4" id="KW-0863">Zinc-finger</keyword>
<evidence type="ECO:0000256" key="3">
    <source>
        <dbReference type="ARBA" id="ARBA00022833"/>
    </source>
</evidence>
<dbReference type="Pfam" id="PF04434">
    <property type="entry name" value="SWIM"/>
    <property type="match status" value="1"/>
</dbReference>
<reference evidence="6" key="1">
    <citation type="journal article" date="2023" name="Plant J.">
        <title>Genome sequences and population genomics provide insights into the demographic history, inbreeding, and mutation load of two 'living fossil' tree species of Dipteronia.</title>
        <authorList>
            <person name="Feng Y."/>
            <person name="Comes H.P."/>
            <person name="Chen J."/>
            <person name="Zhu S."/>
            <person name="Lu R."/>
            <person name="Zhang X."/>
            <person name="Li P."/>
            <person name="Qiu J."/>
            <person name="Olsen K.M."/>
            <person name="Qiu Y."/>
        </authorList>
    </citation>
    <scope>NUCLEOTIDE SEQUENCE</scope>
    <source>
        <strain evidence="6">NBL</strain>
    </source>
</reference>
<dbReference type="SMART" id="SM00575">
    <property type="entry name" value="ZnF_PMZ"/>
    <property type="match status" value="1"/>
</dbReference>
<dbReference type="GO" id="GO:0008270">
    <property type="term" value="F:zinc ion binding"/>
    <property type="evidence" value="ECO:0007669"/>
    <property type="project" value="UniProtKB-KW"/>
</dbReference>
<protein>
    <recommendedName>
        <fullName evidence="5">SWIM-type domain-containing protein</fullName>
    </recommendedName>
</protein>
<organism evidence="6 7">
    <name type="scientific">Dipteronia sinensis</name>
    <dbReference type="NCBI Taxonomy" id="43782"/>
    <lineage>
        <taxon>Eukaryota</taxon>
        <taxon>Viridiplantae</taxon>
        <taxon>Streptophyta</taxon>
        <taxon>Embryophyta</taxon>
        <taxon>Tracheophyta</taxon>
        <taxon>Spermatophyta</taxon>
        <taxon>Magnoliopsida</taxon>
        <taxon>eudicotyledons</taxon>
        <taxon>Gunneridae</taxon>
        <taxon>Pentapetalae</taxon>
        <taxon>rosids</taxon>
        <taxon>malvids</taxon>
        <taxon>Sapindales</taxon>
        <taxon>Sapindaceae</taxon>
        <taxon>Hippocastanoideae</taxon>
        <taxon>Acereae</taxon>
        <taxon>Dipteronia</taxon>
    </lineage>
</organism>
<evidence type="ECO:0000259" key="5">
    <source>
        <dbReference type="PROSITE" id="PS50966"/>
    </source>
</evidence>